<feature type="signal peptide" evidence="1">
    <location>
        <begin position="1"/>
        <end position="21"/>
    </location>
</feature>
<gene>
    <name evidence="2" type="ORF">EI71_02027</name>
</gene>
<keyword evidence="3" id="KW-1185">Reference proteome</keyword>
<dbReference type="Proteomes" id="UP000266506">
    <property type="component" value="Unassembled WGS sequence"/>
</dbReference>
<dbReference type="InParanoid" id="A0A397R1S7"/>
<dbReference type="RefSeq" id="WP_119017059.1">
    <property type="nucleotide sequence ID" value="NZ_QXEV01000049.1"/>
</dbReference>
<feature type="chain" id="PRO_5017420076" description="Lipoprotein" evidence="1">
    <location>
        <begin position="22"/>
        <end position="360"/>
    </location>
</feature>
<organism evidence="2 3">
    <name type="scientific">Anaeroplasma bactoclasticum</name>
    <dbReference type="NCBI Taxonomy" id="2088"/>
    <lineage>
        <taxon>Bacteria</taxon>
        <taxon>Bacillati</taxon>
        <taxon>Mycoplasmatota</taxon>
        <taxon>Mollicutes</taxon>
        <taxon>Anaeroplasmatales</taxon>
        <taxon>Anaeroplasmataceae</taxon>
        <taxon>Anaeroplasma</taxon>
    </lineage>
</organism>
<evidence type="ECO:0000313" key="3">
    <source>
        <dbReference type="Proteomes" id="UP000266506"/>
    </source>
</evidence>
<proteinExistence type="predicted"/>
<accession>A0A397R1S7</accession>
<keyword evidence="1" id="KW-0732">Signal</keyword>
<comment type="caution">
    <text evidence="2">The sequence shown here is derived from an EMBL/GenBank/DDBJ whole genome shotgun (WGS) entry which is preliminary data.</text>
</comment>
<evidence type="ECO:0008006" key="4">
    <source>
        <dbReference type="Google" id="ProtNLM"/>
    </source>
</evidence>
<dbReference type="AlphaFoldDB" id="A0A397R1S7"/>
<reference evidence="2 3" key="1">
    <citation type="submission" date="2018-08" db="EMBL/GenBank/DDBJ databases">
        <title>Genomic Encyclopedia of Archaeal and Bacterial Type Strains, Phase II (KMG-II): from individual species to whole genera.</title>
        <authorList>
            <person name="Goeker M."/>
        </authorList>
    </citation>
    <scope>NUCLEOTIDE SEQUENCE [LARGE SCALE GENOMIC DNA]</scope>
    <source>
        <strain evidence="2 3">ATCC 27112</strain>
    </source>
</reference>
<sequence length="360" mass="41347">MKKKNLLIGLSMMAFAGASLASCGSTNITETSFTVNEATLKDGVEAFEKTENQMEKWNYKEVVDNRYRDEEYISEDLKPYIEKLDGFRHSILTDYESYTKTVYYKNHKTNRVTYEKAVMDFKTANLFYYLDSYIEKDGKKEETINITTKAYRKDCNYTVVSDIALDSYKYTTNEINRTTGTYIQKEVSGTGKFYTTFISPFITSNEGEYIVIDSMYGNQIESCITSPALTAVQFVEASEYTISKDFSYSYFEYSNGSATVKSLVEDFMLKAYSQESKTSSLFCNFSLNKEKAFGNNEEPNLDGYAKYDYEPKKEGYAINMTIPFLATPFQGNRMYVGESSCYMDLFSNDDVLSKFQVKNI</sequence>
<protein>
    <recommendedName>
        <fullName evidence="4">Lipoprotein</fullName>
    </recommendedName>
</protein>
<dbReference type="PROSITE" id="PS51257">
    <property type="entry name" value="PROKAR_LIPOPROTEIN"/>
    <property type="match status" value="1"/>
</dbReference>
<dbReference type="EMBL" id="QXEV01000049">
    <property type="protein sequence ID" value="RIA64124.1"/>
    <property type="molecule type" value="Genomic_DNA"/>
</dbReference>
<evidence type="ECO:0000256" key="1">
    <source>
        <dbReference type="SAM" id="SignalP"/>
    </source>
</evidence>
<name>A0A397R1S7_9MOLU</name>
<evidence type="ECO:0000313" key="2">
    <source>
        <dbReference type="EMBL" id="RIA64124.1"/>
    </source>
</evidence>